<evidence type="ECO:0000313" key="3">
    <source>
        <dbReference type="Proteomes" id="UP000279275"/>
    </source>
</evidence>
<keyword evidence="3" id="KW-1185">Reference proteome</keyword>
<dbReference type="AlphaFoldDB" id="A0A3M2KWP4"/>
<proteinExistence type="predicted"/>
<organism evidence="2 3">
    <name type="scientific">Nocardia stercoris</name>
    <dbReference type="NCBI Taxonomy" id="2483361"/>
    <lineage>
        <taxon>Bacteria</taxon>
        <taxon>Bacillati</taxon>
        <taxon>Actinomycetota</taxon>
        <taxon>Actinomycetes</taxon>
        <taxon>Mycobacteriales</taxon>
        <taxon>Nocardiaceae</taxon>
        <taxon>Nocardia</taxon>
    </lineage>
</organism>
<gene>
    <name evidence="2" type="ORF">EBN03_24905</name>
</gene>
<keyword evidence="1" id="KW-1133">Transmembrane helix</keyword>
<protein>
    <submittedName>
        <fullName evidence="2">DUF3239 domain-containing protein</fullName>
    </submittedName>
</protein>
<keyword evidence="1" id="KW-0812">Transmembrane</keyword>
<dbReference type="RefSeq" id="WP_122190552.1">
    <property type="nucleotide sequence ID" value="NZ_RFFH01000013.1"/>
</dbReference>
<evidence type="ECO:0000256" key="1">
    <source>
        <dbReference type="SAM" id="Phobius"/>
    </source>
</evidence>
<dbReference type="InterPro" id="IPR021632">
    <property type="entry name" value="DUF3239"/>
</dbReference>
<dbReference type="OrthoDB" id="4548219at2"/>
<dbReference type="EMBL" id="RFFH01000013">
    <property type="protein sequence ID" value="RMI29651.1"/>
    <property type="molecule type" value="Genomic_DNA"/>
</dbReference>
<feature type="transmembrane region" description="Helical" evidence="1">
    <location>
        <begin position="28"/>
        <end position="47"/>
    </location>
</feature>
<dbReference type="InterPro" id="IPR023124">
    <property type="entry name" value="DUF3239_dom_sf"/>
</dbReference>
<comment type="caution">
    <text evidence="2">The sequence shown here is derived from an EMBL/GenBank/DDBJ whole genome shotgun (WGS) entry which is preliminary data.</text>
</comment>
<reference evidence="2 3" key="1">
    <citation type="submission" date="2018-10" db="EMBL/GenBank/DDBJ databases">
        <title>Isolation from cow dung.</title>
        <authorList>
            <person name="Ling L."/>
        </authorList>
    </citation>
    <scope>NUCLEOTIDE SEQUENCE [LARGE SCALE GENOMIC DNA]</scope>
    <source>
        <strain evidence="2 3">NEAU-LL90</strain>
    </source>
</reference>
<sequence>MRRFEFTVDRGHARSVNEVVTWLRRLRLLAAAVTAGLAGLTALLIVHDHPWSYLLAVATLLAGITALFVTLWTPHRYRIDKLYAASELVPALIAVADPGRITLLALVNLAKLGAAPTFALVTRTVRALPGHRTKVGERVPSVALGIDRTTGDLWPRVTVMPLAWGTRDAAVIDRATADIAEVEWKLLNDNVNLAGTVQAADGQRLLLDPKQLPVQLRR</sequence>
<name>A0A3M2KWP4_9NOCA</name>
<accession>A0A3M2KWP4</accession>
<feature type="transmembrane region" description="Helical" evidence="1">
    <location>
        <begin position="53"/>
        <end position="72"/>
    </location>
</feature>
<evidence type="ECO:0000313" key="2">
    <source>
        <dbReference type="EMBL" id="RMI29651.1"/>
    </source>
</evidence>
<dbReference type="Proteomes" id="UP000279275">
    <property type="component" value="Unassembled WGS sequence"/>
</dbReference>
<dbReference type="Gene3D" id="2.40.410.10">
    <property type="entry name" value="putative membrane protein from Corynebacterium diphtheriae superfamily"/>
    <property type="match status" value="1"/>
</dbReference>
<dbReference type="Pfam" id="PF11580">
    <property type="entry name" value="DUF3239"/>
    <property type="match status" value="1"/>
</dbReference>
<keyword evidence="1" id="KW-0472">Membrane</keyword>